<dbReference type="InterPro" id="IPR035895">
    <property type="entry name" value="HPr-like_sf"/>
</dbReference>
<dbReference type="EMBL" id="CP099587">
    <property type="protein sequence ID" value="USS47643.1"/>
    <property type="molecule type" value="Genomic_DNA"/>
</dbReference>
<evidence type="ECO:0000313" key="2">
    <source>
        <dbReference type="EMBL" id="USS47643.1"/>
    </source>
</evidence>
<reference evidence="2" key="2">
    <citation type="submission" date="2022-06" db="EMBL/GenBank/DDBJ databases">
        <title>Draft genome sequence of Burkholderia glumae strain GR20004 isolated from rice panicle showing bacterial panicle blight.</title>
        <authorList>
            <person name="Choi S.Y."/>
            <person name="Lee Y.H."/>
        </authorList>
    </citation>
    <scope>NUCLEOTIDE SEQUENCE</scope>
    <source>
        <strain evidence="2">GR20004</strain>
    </source>
</reference>
<dbReference type="EMBL" id="CP065601">
    <property type="protein sequence ID" value="QPQ93471.1"/>
    <property type="molecule type" value="Genomic_DNA"/>
</dbReference>
<evidence type="ECO:0000313" key="3">
    <source>
        <dbReference type="Proteomes" id="UP000594892"/>
    </source>
</evidence>
<dbReference type="Proteomes" id="UP000594892">
    <property type="component" value="Chromosome 2"/>
</dbReference>
<proteinExistence type="predicted"/>
<dbReference type="GeneID" id="45698047"/>
<evidence type="ECO:0008006" key="5">
    <source>
        <dbReference type="Google" id="ProtNLM"/>
    </source>
</evidence>
<reference evidence="1 3" key="1">
    <citation type="submission" date="2020-12" db="EMBL/GenBank/DDBJ databases">
        <title>FDA dAtabase for Regulatory Grade micrObial Sequences (FDA-ARGOS): Supporting development and validation of Infectious Disease Dx tests.</title>
        <authorList>
            <person name="Minogue T."/>
            <person name="Wolcott M."/>
            <person name="Wasieloski L."/>
            <person name="Aguilar W."/>
            <person name="Moore D."/>
            <person name="Jaissle J."/>
            <person name="Tallon L."/>
            <person name="Sadzewicz L."/>
            <person name="Zhao X."/>
            <person name="Boylan J."/>
            <person name="Ott S."/>
            <person name="Bowen H."/>
            <person name="Vavikolanu K."/>
            <person name="Mehta A."/>
            <person name="Aluvathingal J."/>
            <person name="Nadendla S."/>
            <person name="Yan Y."/>
            <person name="Sichtig H."/>
        </authorList>
    </citation>
    <scope>NUCLEOTIDE SEQUENCE [LARGE SCALE GENOMIC DNA]</scope>
    <source>
        <strain evidence="1 3">FDAARGOS_949</strain>
    </source>
</reference>
<gene>
    <name evidence="1" type="ORF">I6H06_14600</name>
    <name evidence="2" type="ORF">NFI99_22815</name>
</gene>
<protein>
    <recommendedName>
        <fullName evidence="5">HPr family phosphocarrier protein</fullName>
    </recommendedName>
</protein>
<dbReference type="AlphaFoldDB" id="A0AAP9Y2S4"/>
<evidence type="ECO:0000313" key="4">
    <source>
        <dbReference type="Proteomes" id="UP001056386"/>
    </source>
</evidence>
<keyword evidence="4" id="KW-1185">Reference proteome</keyword>
<sequence>MAIWVEVRLATARDFSASGACGAALAECARRFRSDIRLSADGHEIDVKTATWAPRLRAGALVQLLVAGQDEEAAIRDLLPLLQAN</sequence>
<dbReference type="Proteomes" id="UP001056386">
    <property type="component" value="Chromosome 1"/>
</dbReference>
<name>A0AAP9Y2S4_BURGL</name>
<dbReference type="RefSeq" id="WP_017433257.1">
    <property type="nucleotide sequence ID" value="NZ_CP021074.1"/>
</dbReference>
<evidence type="ECO:0000313" key="1">
    <source>
        <dbReference type="EMBL" id="QPQ93471.1"/>
    </source>
</evidence>
<dbReference type="Gene3D" id="3.30.1340.10">
    <property type="entry name" value="HPr-like"/>
    <property type="match status" value="1"/>
</dbReference>
<accession>A0AAP9Y2S4</accession>
<organism evidence="1 3">
    <name type="scientific">Burkholderia glumae</name>
    <name type="common">Pseudomonas glumae</name>
    <dbReference type="NCBI Taxonomy" id="337"/>
    <lineage>
        <taxon>Bacteria</taxon>
        <taxon>Pseudomonadati</taxon>
        <taxon>Pseudomonadota</taxon>
        <taxon>Betaproteobacteria</taxon>
        <taxon>Burkholderiales</taxon>
        <taxon>Burkholderiaceae</taxon>
        <taxon>Burkholderia</taxon>
    </lineage>
</organism>
<dbReference type="SUPFAM" id="SSF55594">
    <property type="entry name" value="HPr-like"/>
    <property type="match status" value="1"/>
</dbReference>